<gene>
    <name evidence="3" type="ORF">RM544_06275</name>
</gene>
<dbReference type="InterPro" id="IPR025232">
    <property type="entry name" value="DUF4174"/>
</dbReference>
<keyword evidence="1" id="KW-0732">Signal</keyword>
<comment type="caution">
    <text evidence="3">The sequence shown here is derived from an EMBL/GenBank/DDBJ whole genome shotgun (WGS) entry which is preliminary data.</text>
</comment>
<reference evidence="3 4" key="1">
    <citation type="submission" date="2023-09" db="EMBL/GenBank/DDBJ databases">
        <authorList>
            <person name="Rey-Velasco X."/>
        </authorList>
    </citation>
    <scope>NUCLEOTIDE SEQUENCE [LARGE SCALE GENOMIC DNA]</scope>
    <source>
        <strain evidence="3 4">W409</strain>
    </source>
</reference>
<keyword evidence="4" id="KW-1185">Reference proteome</keyword>
<dbReference type="Proteomes" id="UP001249020">
    <property type="component" value="Unassembled WGS sequence"/>
</dbReference>
<sequence length="158" mass="17658">MINKIFTIFSGATCLAVLLSVLVFSPETKALKSRSQTGTSELSSLNELRWQYRLLIVNSVSHAQTDELLTELASKQLALVDRKLVVFILQSNKVRMWTGGQFVGALEDSIVQDVKVRLADYHTILIGLDGGGKASYDGLLLNEVFRDIDGMPMRRRER</sequence>
<dbReference type="EMBL" id="JAVRIE010000002">
    <property type="protein sequence ID" value="MDT0582135.1"/>
    <property type="molecule type" value="Genomic_DNA"/>
</dbReference>
<dbReference type="AlphaFoldDB" id="A0AAW8R2Q0"/>
<evidence type="ECO:0000259" key="2">
    <source>
        <dbReference type="Pfam" id="PF13778"/>
    </source>
</evidence>
<accession>A0AAW8R2Q0</accession>
<dbReference type="RefSeq" id="WP_311360917.1">
    <property type="nucleotide sequence ID" value="NZ_JAVRIE010000002.1"/>
</dbReference>
<protein>
    <submittedName>
        <fullName evidence="3">DUF4174 domain-containing protein</fullName>
    </submittedName>
</protein>
<name>A0AAW8R2Q0_9ALTE</name>
<proteinExistence type="predicted"/>
<evidence type="ECO:0000256" key="1">
    <source>
        <dbReference type="ARBA" id="ARBA00022729"/>
    </source>
</evidence>
<feature type="domain" description="DUF4174" evidence="2">
    <location>
        <begin position="45"/>
        <end position="157"/>
    </location>
</feature>
<evidence type="ECO:0000313" key="4">
    <source>
        <dbReference type="Proteomes" id="UP001249020"/>
    </source>
</evidence>
<organism evidence="3 4">
    <name type="scientific">Brumicola blandensis</name>
    <dbReference type="NCBI Taxonomy" id="3075611"/>
    <lineage>
        <taxon>Bacteria</taxon>
        <taxon>Pseudomonadati</taxon>
        <taxon>Pseudomonadota</taxon>
        <taxon>Gammaproteobacteria</taxon>
        <taxon>Alteromonadales</taxon>
        <taxon>Alteromonadaceae</taxon>
        <taxon>Brumicola</taxon>
    </lineage>
</organism>
<evidence type="ECO:0000313" key="3">
    <source>
        <dbReference type="EMBL" id="MDT0582135.1"/>
    </source>
</evidence>
<dbReference type="Pfam" id="PF13778">
    <property type="entry name" value="DUF4174"/>
    <property type="match status" value="1"/>
</dbReference>